<feature type="transmembrane region" description="Helical" evidence="2">
    <location>
        <begin position="582"/>
        <end position="603"/>
    </location>
</feature>
<protein>
    <submittedName>
        <fullName evidence="3">Uncharacterized protein</fullName>
    </submittedName>
</protein>
<dbReference type="OrthoDB" id="1577640at2759"/>
<proteinExistence type="predicted"/>
<comment type="caution">
    <text evidence="3">The sequence shown here is derived from an EMBL/GenBank/DDBJ whole genome shotgun (WGS) entry which is preliminary data.</text>
</comment>
<dbReference type="STRING" id="155417.A0A4Q4TWP8"/>
<evidence type="ECO:0000313" key="4">
    <source>
        <dbReference type="Proteomes" id="UP000293360"/>
    </source>
</evidence>
<feature type="region of interest" description="Disordered" evidence="1">
    <location>
        <begin position="1"/>
        <end position="66"/>
    </location>
</feature>
<dbReference type="EMBL" id="QJNU01000002">
    <property type="protein sequence ID" value="RYP11392.1"/>
    <property type="molecule type" value="Genomic_DNA"/>
</dbReference>
<feature type="region of interest" description="Disordered" evidence="1">
    <location>
        <begin position="731"/>
        <end position="765"/>
    </location>
</feature>
<evidence type="ECO:0000256" key="2">
    <source>
        <dbReference type="SAM" id="Phobius"/>
    </source>
</evidence>
<evidence type="ECO:0000256" key="1">
    <source>
        <dbReference type="SAM" id="MobiDB-lite"/>
    </source>
</evidence>
<dbReference type="AlphaFoldDB" id="A0A4Q4TWP8"/>
<evidence type="ECO:0000313" key="3">
    <source>
        <dbReference type="EMBL" id="RYP11392.1"/>
    </source>
</evidence>
<organism evidence="3 4">
    <name type="scientific">Monosporascus ibericus</name>
    <dbReference type="NCBI Taxonomy" id="155417"/>
    <lineage>
        <taxon>Eukaryota</taxon>
        <taxon>Fungi</taxon>
        <taxon>Dikarya</taxon>
        <taxon>Ascomycota</taxon>
        <taxon>Pezizomycotina</taxon>
        <taxon>Sordariomycetes</taxon>
        <taxon>Xylariomycetidae</taxon>
        <taxon>Xylariales</taxon>
        <taxon>Xylariales incertae sedis</taxon>
        <taxon>Monosporascus</taxon>
    </lineage>
</organism>
<feature type="compositionally biased region" description="Basic and acidic residues" evidence="1">
    <location>
        <begin position="705"/>
        <end position="714"/>
    </location>
</feature>
<reference evidence="3 4" key="1">
    <citation type="submission" date="2018-06" db="EMBL/GenBank/DDBJ databases">
        <title>Complete Genomes of Monosporascus.</title>
        <authorList>
            <person name="Robinson A.J."/>
            <person name="Natvig D.O."/>
        </authorList>
    </citation>
    <scope>NUCLEOTIDE SEQUENCE [LARGE SCALE GENOMIC DNA]</scope>
    <source>
        <strain evidence="3 4">CBS 110550</strain>
    </source>
</reference>
<accession>A0A4Q4TWP8</accession>
<keyword evidence="2" id="KW-0472">Membrane</keyword>
<sequence length="765" mass="86293">MDGSAELGYNLDERDAALSEAGHPQAAVSGPPRNSPRLGTDAGRRRGSLVPTASVSSRKCAAHKGEHQPPELNLFHFDLRELEKDVLLTNGESQVSYHEYAVFSPPSGDPDGEQRTSSIMSEGEEALRMFRQAIKNNHGLDNEGEFTANPKGASQLKGRVQQVIADRRKRYKSSEDIEFGKGTSDGLALAVDDYHSLRLHSATLPHIQRITVESSFWDPKREILRTNKDINEDLILSFSRSPQPPYDFLSMRYDVRRRTTTALIRRSLDTRVHEEDALDEYEGRLDSCRERWAHPLVLPIVLVQVQLYRTEEAVVANNDEVLMLELHVDAVTGTTGQANAEAYRRRMIKNASRPLGPLKRLSSLKDKINGGGNVRSHTPPIQDEPLDSDSVPPQTIHLMKEAHDVLKGTIKLLDTLRWTERAVKLIMQAGDELNDRVKEMRRHAVVRGEIQDEDEEDELSVHWYEMRQYLDCIWRLCTSLETDRRMSELRCRAQIDIIYSKMAQEDNNLNARMAVASTRDSSSMKALAVITALFLPGDFIGTLFGVEMFNWQHGTASDPAVSEEDSPPAHSLPNPVIMPSFWVYWAVTIPLTLCIIALWRAWWVNQDRYFRRHLSMELSNERYWTTDGKPRELETTFLDDFFSVFKRSGAASTSNRSIIGGTSVGSGRAKDARDRALTTGSCDMQPQSPGLVRRGRTQSQNTSITKDERTTEDLEGEAAWKDNRFRTVSFLNDLGQKDPGLRSRGRRRAASEQLVKGVDPANRGG</sequence>
<keyword evidence="2" id="KW-0812">Transmembrane</keyword>
<dbReference type="Gene3D" id="1.20.58.340">
    <property type="entry name" value="Magnesium transport protein CorA, transmembrane region"/>
    <property type="match status" value="1"/>
</dbReference>
<gene>
    <name evidence="3" type="ORF">DL764_000046</name>
</gene>
<keyword evidence="2" id="KW-1133">Transmembrane helix</keyword>
<name>A0A4Q4TWP8_9PEZI</name>
<keyword evidence="4" id="KW-1185">Reference proteome</keyword>
<feature type="region of interest" description="Disordered" evidence="1">
    <location>
        <begin position="679"/>
        <end position="714"/>
    </location>
</feature>
<feature type="compositionally biased region" description="Polar residues" evidence="1">
    <location>
        <begin position="679"/>
        <end position="688"/>
    </location>
</feature>
<dbReference type="Proteomes" id="UP000293360">
    <property type="component" value="Unassembled WGS sequence"/>
</dbReference>